<evidence type="ECO:0000313" key="1">
    <source>
        <dbReference type="EMBL" id="CAF0946592.1"/>
    </source>
</evidence>
<name>A0A814CTI5_ADIRI</name>
<keyword evidence="2" id="KW-1185">Reference proteome</keyword>
<evidence type="ECO:0000313" key="2">
    <source>
        <dbReference type="Proteomes" id="UP000663828"/>
    </source>
</evidence>
<organism evidence="1 2">
    <name type="scientific">Adineta ricciae</name>
    <name type="common">Rotifer</name>
    <dbReference type="NCBI Taxonomy" id="249248"/>
    <lineage>
        <taxon>Eukaryota</taxon>
        <taxon>Metazoa</taxon>
        <taxon>Spiralia</taxon>
        <taxon>Gnathifera</taxon>
        <taxon>Rotifera</taxon>
        <taxon>Eurotatoria</taxon>
        <taxon>Bdelloidea</taxon>
        <taxon>Adinetida</taxon>
        <taxon>Adinetidae</taxon>
        <taxon>Adineta</taxon>
    </lineage>
</organism>
<accession>A0A814CTI5</accession>
<comment type="caution">
    <text evidence="1">The sequence shown here is derived from an EMBL/GenBank/DDBJ whole genome shotgun (WGS) entry which is preliminary data.</text>
</comment>
<evidence type="ECO:0008006" key="3">
    <source>
        <dbReference type="Google" id="ProtNLM"/>
    </source>
</evidence>
<gene>
    <name evidence="1" type="ORF">XAT740_LOCUS10423</name>
</gene>
<dbReference type="Proteomes" id="UP000663828">
    <property type="component" value="Unassembled WGS sequence"/>
</dbReference>
<proteinExistence type="predicted"/>
<sequence>MTCQSSFESCPSEIFFEVWDYLSYRDVYRSFSNLNQHFKLILASYNNIPARITSYQDVDVVALEFFSSRISRLSISFRYFTSLSPFSSLRSLRIVDKSMNRCYRYSFPFLVNLEHICIVQTAQWNNKYLLQLSDDVMSNSFPRLRLCQIGEVKHTSHSLWQPLLYLHSLTISTKDPNIYHQILYFCPSLTRLKLTIDFLTRPTSLEYSHHLSLRKFELCLILRSISICQILGYLLPPLAKLTHMTIHGPEHHSKQLDIHLLSHLLHKHVSKLEQFYLQMLVDKTFTLKLRNEDYRIHPLFRRMTIDQKTSHLSLAKITLSTS</sequence>
<reference evidence="1" key="1">
    <citation type="submission" date="2021-02" db="EMBL/GenBank/DDBJ databases">
        <authorList>
            <person name="Nowell W R."/>
        </authorList>
    </citation>
    <scope>NUCLEOTIDE SEQUENCE</scope>
</reference>
<dbReference type="EMBL" id="CAJNOR010000554">
    <property type="protein sequence ID" value="CAF0946592.1"/>
    <property type="molecule type" value="Genomic_DNA"/>
</dbReference>
<dbReference type="AlphaFoldDB" id="A0A814CTI5"/>
<protein>
    <recommendedName>
        <fullName evidence="3">F-box domain-containing protein</fullName>
    </recommendedName>
</protein>